<accession>A0A1Q8Q4V2</accession>
<dbReference type="Proteomes" id="UP000185568">
    <property type="component" value="Unassembled WGS sequence"/>
</dbReference>
<gene>
    <name evidence="2" type="ORF">BTO30_09955</name>
</gene>
<dbReference type="OrthoDB" id="2354159at2"/>
<evidence type="ECO:0000313" key="3">
    <source>
        <dbReference type="Proteomes" id="UP000185568"/>
    </source>
</evidence>
<organism evidence="2 3">
    <name type="scientific">Domibacillus antri</name>
    <dbReference type="NCBI Taxonomy" id="1714264"/>
    <lineage>
        <taxon>Bacteria</taxon>
        <taxon>Bacillati</taxon>
        <taxon>Bacillota</taxon>
        <taxon>Bacilli</taxon>
        <taxon>Bacillales</taxon>
        <taxon>Bacillaceae</taxon>
        <taxon>Domibacillus</taxon>
    </lineage>
</organism>
<dbReference type="RefSeq" id="WP_075398577.1">
    <property type="nucleotide sequence ID" value="NZ_MSDU01000020.1"/>
</dbReference>
<dbReference type="GO" id="GO:0035438">
    <property type="term" value="F:cyclic-di-GMP binding"/>
    <property type="evidence" value="ECO:0007669"/>
    <property type="project" value="InterPro"/>
</dbReference>
<dbReference type="STRING" id="1714264.BTO30_09955"/>
<comment type="caution">
    <text evidence="2">The sequence shown here is derived from an EMBL/GenBank/DDBJ whole genome shotgun (WGS) entry which is preliminary data.</text>
</comment>
<evidence type="ECO:0000313" key="2">
    <source>
        <dbReference type="EMBL" id="OLN22376.1"/>
    </source>
</evidence>
<dbReference type="EMBL" id="MSDU01000020">
    <property type="protein sequence ID" value="OLN22376.1"/>
    <property type="molecule type" value="Genomic_DNA"/>
</dbReference>
<dbReference type="InterPro" id="IPR009875">
    <property type="entry name" value="PilZ_domain"/>
</dbReference>
<dbReference type="Gene3D" id="2.40.10.220">
    <property type="entry name" value="predicted glycosyltransferase like domains"/>
    <property type="match status" value="1"/>
</dbReference>
<protein>
    <recommendedName>
        <fullName evidence="1">PilZ domain-containing protein</fullName>
    </recommendedName>
</protein>
<keyword evidence="3" id="KW-1185">Reference proteome</keyword>
<sequence length="128" mass="14709">MYFKRQEAFRYAFEESIPAVCNVYKQANGFKEKVQSFQAYILDLSPNGMKAASKTNIELRDDYILIFSFQLSGTLIHFTGQMIRKRNAGASFEYGIQSDGSDALKEQIISALKTYTKEQLKKQRNQGR</sequence>
<feature type="domain" description="PilZ" evidence="1">
    <location>
        <begin position="31"/>
        <end position="110"/>
    </location>
</feature>
<evidence type="ECO:0000259" key="1">
    <source>
        <dbReference type="Pfam" id="PF07238"/>
    </source>
</evidence>
<dbReference type="AlphaFoldDB" id="A0A1Q8Q4V2"/>
<name>A0A1Q8Q4V2_9BACI</name>
<reference evidence="2 3" key="1">
    <citation type="submission" date="2016-12" db="EMBL/GenBank/DDBJ databases">
        <title>Domibacillus antri genome sequencing.</title>
        <authorList>
            <person name="Verma A."/>
            <person name="Krishnamurthi S."/>
        </authorList>
    </citation>
    <scope>NUCLEOTIDE SEQUENCE [LARGE SCALE GENOMIC DNA]</scope>
    <source>
        <strain evidence="2 3">XD80</strain>
    </source>
</reference>
<dbReference type="Pfam" id="PF07238">
    <property type="entry name" value="PilZ"/>
    <property type="match status" value="1"/>
</dbReference>
<proteinExistence type="predicted"/>